<dbReference type="Proteomes" id="UP000442469">
    <property type="component" value="Unassembled WGS sequence"/>
</dbReference>
<keyword evidence="11" id="KW-1185">Reference proteome</keyword>
<feature type="transmembrane region" description="Helical" evidence="7">
    <location>
        <begin position="154"/>
        <end position="175"/>
    </location>
</feature>
<evidence type="ECO:0000256" key="6">
    <source>
        <dbReference type="ARBA" id="ARBA00023136"/>
    </source>
</evidence>
<evidence type="ECO:0000313" key="12">
    <source>
        <dbReference type="Proteomes" id="UP000442469"/>
    </source>
</evidence>
<dbReference type="InterPro" id="IPR000515">
    <property type="entry name" value="MetI-like"/>
</dbReference>
<comment type="subcellular location">
    <subcellularLocation>
        <location evidence="1 7">Cell membrane</location>
        <topology evidence="1 7">Multi-pass membrane protein</topology>
    </subcellularLocation>
</comment>
<dbReference type="NCBIfam" id="TIGR01726">
    <property type="entry name" value="HEQRo_perm_3TM"/>
    <property type="match status" value="1"/>
</dbReference>
<reference evidence="10 12" key="2">
    <citation type="submission" date="2019-11" db="EMBL/GenBank/DDBJ databases">
        <title>Draft genome sequences of five Paenibacillus species of dairy origin.</title>
        <authorList>
            <person name="Olajide A.M."/>
            <person name="Chen S."/>
            <person name="Lapointe G."/>
        </authorList>
    </citation>
    <scope>NUCLEOTIDE SEQUENCE [LARGE SCALE GENOMIC DNA]</scope>
    <source>
        <strain evidence="10 12">3CT49</strain>
    </source>
</reference>
<evidence type="ECO:0000256" key="7">
    <source>
        <dbReference type="RuleBase" id="RU363032"/>
    </source>
</evidence>
<reference evidence="9 11" key="1">
    <citation type="submission" date="2014-04" db="EMBL/GenBank/DDBJ databases">
        <authorList>
            <person name="Bishop-Lilly K.A."/>
            <person name="Broomall S.M."/>
            <person name="Chain P.S."/>
            <person name="Chertkov O."/>
            <person name="Coyne S.R."/>
            <person name="Daligault H.E."/>
            <person name="Davenport K.W."/>
            <person name="Erkkila T."/>
            <person name="Frey K.G."/>
            <person name="Gibbons H.S."/>
            <person name="Gu W."/>
            <person name="Jaissle J."/>
            <person name="Johnson S.L."/>
            <person name="Koroleva G.I."/>
            <person name="Ladner J.T."/>
            <person name="Lo C.-C."/>
            <person name="Minogue T.D."/>
            <person name="Munk C."/>
            <person name="Palacios G.F."/>
            <person name="Redden C.L."/>
            <person name="Rosenzweig C.N."/>
            <person name="Scholz M.B."/>
            <person name="Teshima H."/>
            <person name="Xu Y."/>
        </authorList>
    </citation>
    <scope>NUCLEOTIDE SEQUENCE [LARGE SCALE GENOMIC DNA]</scope>
    <source>
        <strain evidence="9 11">8244</strain>
    </source>
</reference>
<evidence type="ECO:0000256" key="2">
    <source>
        <dbReference type="ARBA" id="ARBA00022448"/>
    </source>
</evidence>
<evidence type="ECO:0000256" key="3">
    <source>
        <dbReference type="ARBA" id="ARBA00022475"/>
    </source>
</evidence>
<evidence type="ECO:0000256" key="1">
    <source>
        <dbReference type="ARBA" id="ARBA00004651"/>
    </source>
</evidence>
<evidence type="ECO:0000313" key="9">
    <source>
        <dbReference type="EMBL" id="KFN10763.1"/>
    </source>
</evidence>
<accession>A0A090ZK12</accession>
<evidence type="ECO:0000256" key="5">
    <source>
        <dbReference type="ARBA" id="ARBA00022989"/>
    </source>
</evidence>
<dbReference type="InterPro" id="IPR035906">
    <property type="entry name" value="MetI-like_sf"/>
</dbReference>
<dbReference type="GO" id="GO:0043190">
    <property type="term" value="C:ATP-binding cassette (ABC) transporter complex"/>
    <property type="evidence" value="ECO:0007669"/>
    <property type="project" value="InterPro"/>
</dbReference>
<evidence type="ECO:0000259" key="8">
    <source>
        <dbReference type="PROSITE" id="PS50928"/>
    </source>
</evidence>
<organism evidence="9 11">
    <name type="scientific">Paenibacillus macerans</name>
    <name type="common">Bacillus macerans</name>
    <dbReference type="NCBI Taxonomy" id="44252"/>
    <lineage>
        <taxon>Bacteria</taxon>
        <taxon>Bacillati</taxon>
        <taxon>Bacillota</taxon>
        <taxon>Bacilli</taxon>
        <taxon>Bacillales</taxon>
        <taxon>Paenibacillaceae</taxon>
        <taxon>Paenibacillus</taxon>
    </lineage>
</organism>
<dbReference type="SUPFAM" id="SSF161098">
    <property type="entry name" value="MetI-like"/>
    <property type="match status" value="1"/>
</dbReference>
<dbReference type="Gene3D" id="1.10.3720.10">
    <property type="entry name" value="MetI-like"/>
    <property type="match status" value="1"/>
</dbReference>
<dbReference type="GO" id="GO:0006865">
    <property type="term" value="P:amino acid transport"/>
    <property type="evidence" value="ECO:0007669"/>
    <property type="project" value="TreeGrafter"/>
</dbReference>
<keyword evidence="5 7" id="KW-1133">Transmembrane helix</keyword>
<dbReference type="AlphaFoldDB" id="A0A090ZK12"/>
<dbReference type="PANTHER" id="PTHR30614:SF36">
    <property type="entry name" value="ABC TRANSPORTER MEMBRANE-SPANNING PERMEASE-GLUTAMINE TRANSPORT"/>
    <property type="match status" value="1"/>
</dbReference>
<dbReference type="PANTHER" id="PTHR30614">
    <property type="entry name" value="MEMBRANE COMPONENT OF AMINO ACID ABC TRANSPORTER"/>
    <property type="match status" value="1"/>
</dbReference>
<comment type="caution">
    <text evidence="9">The sequence shown here is derived from an EMBL/GenBank/DDBJ whole genome shotgun (WGS) entry which is preliminary data.</text>
</comment>
<dbReference type="PATRIC" id="fig|44252.3.peg.1075"/>
<gene>
    <name evidence="9" type="ORF">DJ90_3972</name>
    <name evidence="10" type="ORF">GNQ08_03725</name>
</gene>
<feature type="transmembrane region" description="Helical" evidence="7">
    <location>
        <begin position="20"/>
        <end position="41"/>
    </location>
</feature>
<feature type="transmembrane region" description="Helical" evidence="7">
    <location>
        <begin position="89"/>
        <end position="109"/>
    </location>
</feature>
<dbReference type="HOGENOM" id="CLU_019602_1_0_9"/>
<dbReference type="InterPro" id="IPR010065">
    <property type="entry name" value="AA_ABC_transptr_permease_3TM"/>
</dbReference>
<dbReference type="PROSITE" id="PS50928">
    <property type="entry name" value="ABC_TM1"/>
    <property type="match status" value="1"/>
</dbReference>
<dbReference type="RefSeq" id="WP_036622715.1">
    <property type="nucleotide sequence ID" value="NZ_BGML01000003.1"/>
</dbReference>
<evidence type="ECO:0000313" key="11">
    <source>
        <dbReference type="Proteomes" id="UP000029278"/>
    </source>
</evidence>
<dbReference type="InterPro" id="IPR043429">
    <property type="entry name" value="ArtM/GltK/GlnP/TcyL/YhdX-like"/>
</dbReference>
<keyword evidence="6 7" id="KW-0472">Membrane</keyword>
<dbReference type="Proteomes" id="UP000029278">
    <property type="component" value="Unassembled WGS sequence"/>
</dbReference>
<dbReference type="EMBL" id="JMQA01000017">
    <property type="protein sequence ID" value="KFN10763.1"/>
    <property type="molecule type" value="Genomic_DNA"/>
</dbReference>
<sequence length="222" mass="24931">MERTGIELLVFSLPELGRGVWKTVLISLYTIAISIVCGLGFGALRTSRRLWLRIATRAVLELFRSVPVLVWLFFFFFGLPLFFGIDIPAFASAVLVLSLWGMTEIGEVARGALQSLPKGQLEAGQAIGLNTRQLYIYVLIPQAVRRMIPPSINVFTRIVMTSSLTVLVGVTEMIKSGQQIIERNYKYGLAAIIIYGALFALYFLICYPLSVYSRRLEKKWAE</sequence>
<comment type="similarity">
    <text evidence="7">Belongs to the binding-protein-dependent transport system permease family.</text>
</comment>
<keyword evidence="2 7" id="KW-0813">Transport</keyword>
<dbReference type="CDD" id="cd06261">
    <property type="entry name" value="TM_PBP2"/>
    <property type="match status" value="1"/>
</dbReference>
<evidence type="ECO:0000256" key="4">
    <source>
        <dbReference type="ARBA" id="ARBA00022692"/>
    </source>
</evidence>
<keyword evidence="3" id="KW-1003">Cell membrane</keyword>
<feature type="transmembrane region" description="Helical" evidence="7">
    <location>
        <begin position="187"/>
        <end position="209"/>
    </location>
</feature>
<dbReference type="STRING" id="44252.DJ90_3972"/>
<feature type="transmembrane region" description="Helical" evidence="7">
    <location>
        <begin position="62"/>
        <end position="83"/>
    </location>
</feature>
<dbReference type="GeneID" id="77006997"/>
<keyword evidence="4 7" id="KW-0812">Transmembrane</keyword>
<evidence type="ECO:0000313" key="10">
    <source>
        <dbReference type="EMBL" id="MUG21540.1"/>
    </source>
</evidence>
<protein>
    <submittedName>
        <fullName evidence="10">ABC transporter permease subunit</fullName>
    </submittedName>
    <submittedName>
        <fullName evidence="9">Amino ABC transporter, permease, 3-TM region, His/Glu/Gln/Arg/opine family domain protein</fullName>
    </submittedName>
</protein>
<dbReference type="OrthoDB" id="92598at2"/>
<name>A0A090ZK12_PAEMA</name>
<dbReference type="GO" id="GO:0022857">
    <property type="term" value="F:transmembrane transporter activity"/>
    <property type="evidence" value="ECO:0007669"/>
    <property type="project" value="InterPro"/>
</dbReference>
<dbReference type="Pfam" id="PF00528">
    <property type="entry name" value="BPD_transp_1"/>
    <property type="match status" value="1"/>
</dbReference>
<proteinExistence type="inferred from homology"/>
<feature type="domain" description="ABC transmembrane type-1" evidence="8">
    <location>
        <begin position="20"/>
        <end position="206"/>
    </location>
</feature>
<dbReference type="EMBL" id="WNZZ01000002">
    <property type="protein sequence ID" value="MUG21540.1"/>
    <property type="molecule type" value="Genomic_DNA"/>
</dbReference>